<dbReference type="Proteomes" id="UP000796880">
    <property type="component" value="Unassembled WGS sequence"/>
</dbReference>
<keyword evidence="4" id="KW-1133">Transmembrane helix</keyword>
<keyword evidence="2 4" id="KW-0472">Membrane</keyword>
<dbReference type="GO" id="GO:0098542">
    <property type="term" value="P:defense response to other organism"/>
    <property type="evidence" value="ECO:0007669"/>
    <property type="project" value="InterPro"/>
</dbReference>
<feature type="compositionally biased region" description="Low complexity" evidence="3">
    <location>
        <begin position="1"/>
        <end position="11"/>
    </location>
</feature>
<dbReference type="InterPro" id="IPR044839">
    <property type="entry name" value="NDR1-like"/>
</dbReference>
<comment type="caution">
    <text evidence="5">The sequence shown here is derived from an EMBL/GenBank/DDBJ whole genome shotgun (WGS) entry which is preliminary data.</text>
</comment>
<dbReference type="AlphaFoldDB" id="A0A8K0HFI6"/>
<proteinExistence type="predicted"/>
<feature type="region of interest" description="Disordered" evidence="3">
    <location>
        <begin position="1"/>
        <end position="21"/>
    </location>
</feature>
<evidence type="ECO:0000313" key="6">
    <source>
        <dbReference type="Proteomes" id="UP000796880"/>
    </source>
</evidence>
<dbReference type="PANTHER" id="PTHR31415">
    <property type="entry name" value="OS05G0367900 PROTEIN"/>
    <property type="match status" value="1"/>
</dbReference>
<feature type="compositionally biased region" description="Polar residues" evidence="3">
    <location>
        <begin position="207"/>
        <end position="218"/>
    </location>
</feature>
<evidence type="ECO:0000256" key="4">
    <source>
        <dbReference type="SAM" id="Phobius"/>
    </source>
</evidence>
<evidence type="ECO:0000256" key="2">
    <source>
        <dbReference type="ARBA" id="ARBA00023136"/>
    </source>
</evidence>
<comment type="subcellular location">
    <subcellularLocation>
        <location evidence="1">Membrane</location>
    </subcellularLocation>
</comment>
<dbReference type="GO" id="GO:0005886">
    <property type="term" value="C:plasma membrane"/>
    <property type="evidence" value="ECO:0007669"/>
    <property type="project" value="TreeGrafter"/>
</dbReference>
<reference evidence="5" key="1">
    <citation type="submission" date="2020-03" db="EMBL/GenBank/DDBJ databases">
        <title>A high-quality chromosome-level genome assembly of a woody plant with both climbing and erect habits, Rhamnella rubrinervis.</title>
        <authorList>
            <person name="Lu Z."/>
            <person name="Yang Y."/>
            <person name="Zhu X."/>
            <person name="Sun Y."/>
        </authorList>
    </citation>
    <scope>NUCLEOTIDE SEQUENCE</scope>
    <source>
        <strain evidence="5">BYM</strain>
        <tissue evidence="5">Leaf</tissue>
    </source>
</reference>
<feature type="transmembrane region" description="Helical" evidence="4">
    <location>
        <begin position="26"/>
        <end position="48"/>
    </location>
</feature>
<sequence>MSSSTLTTSESKLPISKSSPESPTPIYLWFLQVLILWGAIAVVIWLSLPPKTPIYTITDVHSSWNYTSQVHNSSFTIRNMSSTSFIFNIKISNPNKRMGIYFDYVHLTLNHSGAIVGSKYLTGFYQGFKWSTTSCKVVVDISDQQFVMRGVAGAGGSSTTTDFRVGLEAAIQYEIFGLKTKHHLMDVAASVPIGSDGRLSDDEHNSTPRTHSTTHFET</sequence>
<accession>A0A8K0HFI6</accession>
<organism evidence="5 6">
    <name type="scientific">Rhamnella rubrinervis</name>
    <dbReference type="NCBI Taxonomy" id="2594499"/>
    <lineage>
        <taxon>Eukaryota</taxon>
        <taxon>Viridiplantae</taxon>
        <taxon>Streptophyta</taxon>
        <taxon>Embryophyta</taxon>
        <taxon>Tracheophyta</taxon>
        <taxon>Spermatophyta</taxon>
        <taxon>Magnoliopsida</taxon>
        <taxon>eudicotyledons</taxon>
        <taxon>Gunneridae</taxon>
        <taxon>Pentapetalae</taxon>
        <taxon>rosids</taxon>
        <taxon>fabids</taxon>
        <taxon>Rosales</taxon>
        <taxon>Rhamnaceae</taxon>
        <taxon>rhamnoid group</taxon>
        <taxon>Rhamneae</taxon>
        <taxon>Rhamnella</taxon>
    </lineage>
</organism>
<dbReference type="GO" id="GO:0009506">
    <property type="term" value="C:plasmodesma"/>
    <property type="evidence" value="ECO:0007669"/>
    <property type="project" value="TreeGrafter"/>
</dbReference>
<evidence type="ECO:0000256" key="3">
    <source>
        <dbReference type="SAM" id="MobiDB-lite"/>
    </source>
</evidence>
<protein>
    <recommendedName>
        <fullName evidence="7">Late embryogenesis abundant protein LEA-2 subgroup domain-containing protein</fullName>
    </recommendedName>
</protein>
<keyword evidence="4" id="KW-0812">Transmembrane</keyword>
<keyword evidence="6" id="KW-1185">Reference proteome</keyword>
<evidence type="ECO:0000313" key="5">
    <source>
        <dbReference type="EMBL" id="KAF3451662.1"/>
    </source>
</evidence>
<dbReference type="OrthoDB" id="1934762at2759"/>
<dbReference type="PANTHER" id="PTHR31415:SF125">
    <property type="entry name" value="HARPIN INDUCING PROTEIN 1-LIKE 9"/>
    <property type="match status" value="1"/>
</dbReference>
<feature type="region of interest" description="Disordered" evidence="3">
    <location>
        <begin position="196"/>
        <end position="218"/>
    </location>
</feature>
<evidence type="ECO:0000256" key="1">
    <source>
        <dbReference type="ARBA" id="ARBA00004370"/>
    </source>
</evidence>
<dbReference type="EMBL" id="VOIH02000003">
    <property type="protein sequence ID" value="KAF3451662.1"/>
    <property type="molecule type" value="Genomic_DNA"/>
</dbReference>
<evidence type="ECO:0008006" key="7">
    <source>
        <dbReference type="Google" id="ProtNLM"/>
    </source>
</evidence>
<name>A0A8K0HFI6_9ROSA</name>
<gene>
    <name evidence="5" type="ORF">FNV43_RR07758</name>
</gene>